<dbReference type="EMBL" id="MU152950">
    <property type="protein sequence ID" value="KAF9440041.1"/>
    <property type="molecule type" value="Genomic_DNA"/>
</dbReference>
<reference evidence="1" key="1">
    <citation type="submission" date="2020-11" db="EMBL/GenBank/DDBJ databases">
        <authorList>
            <consortium name="DOE Joint Genome Institute"/>
            <person name="Ahrendt S."/>
            <person name="Riley R."/>
            <person name="Andreopoulos W."/>
            <person name="Labutti K."/>
            <person name="Pangilinan J."/>
            <person name="Ruiz-Duenas F.J."/>
            <person name="Barrasa J.M."/>
            <person name="Sanchez-Garcia M."/>
            <person name="Camarero S."/>
            <person name="Miyauchi S."/>
            <person name="Serrano A."/>
            <person name="Linde D."/>
            <person name="Babiker R."/>
            <person name="Drula E."/>
            <person name="Ayuso-Fernandez I."/>
            <person name="Pacheco R."/>
            <person name="Padilla G."/>
            <person name="Ferreira P."/>
            <person name="Barriuso J."/>
            <person name="Kellner H."/>
            <person name="Castanera R."/>
            <person name="Alfaro M."/>
            <person name="Ramirez L."/>
            <person name="Pisabarro A.G."/>
            <person name="Kuo A."/>
            <person name="Tritt A."/>
            <person name="Lipzen A."/>
            <person name="He G."/>
            <person name="Yan M."/>
            <person name="Ng V."/>
            <person name="Cullen D."/>
            <person name="Martin F."/>
            <person name="Rosso M.-N."/>
            <person name="Henrissat B."/>
            <person name="Hibbett D."/>
            <person name="Martinez A.T."/>
            <person name="Grigoriev I.V."/>
        </authorList>
    </citation>
    <scope>NUCLEOTIDE SEQUENCE</scope>
    <source>
        <strain evidence="1">MF-IS2</strain>
    </source>
</reference>
<keyword evidence="2" id="KW-1185">Reference proteome</keyword>
<evidence type="ECO:0000313" key="2">
    <source>
        <dbReference type="Proteomes" id="UP000807342"/>
    </source>
</evidence>
<sequence length="206" mass="23425">MAIDLDLKKKKTNTLKKYNTAANAMIPRGHTLSWNEVIKYVFLSNFDLLRDCQQDLNVDTYIPYLVYIPIGMNYKKELSSCLRCWVYVPIVVTHLHAKETFLLAKESEVAKTDPDLACQIKQYQSVHTQFNNVHMQCFKKLATLPRFSGSILPGVSHDKSLHTFFIGPPTQVAEGEGQANDGSDKEEEFDHDSLHEDLDALIAVSY</sequence>
<evidence type="ECO:0000313" key="1">
    <source>
        <dbReference type="EMBL" id="KAF9440041.1"/>
    </source>
</evidence>
<protein>
    <submittedName>
        <fullName evidence="1">Uncharacterized protein</fullName>
    </submittedName>
</protein>
<name>A0A9P5WZ93_9AGAR</name>
<comment type="caution">
    <text evidence="1">The sequence shown here is derived from an EMBL/GenBank/DDBJ whole genome shotgun (WGS) entry which is preliminary data.</text>
</comment>
<dbReference type="AlphaFoldDB" id="A0A9P5WZ93"/>
<proteinExistence type="predicted"/>
<dbReference type="OrthoDB" id="2676448at2759"/>
<accession>A0A9P5WZ93</accession>
<organism evidence="1 2">
    <name type="scientific">Macrolepiota fuliginosa MF-IS2</name>
    <dbReference type="NCBI Taxonomy" id="1400762"/>
    <lineage>
        <taxon>Eukaryota</taxon>
        <taxon>Fungi</taxon>
        <taxon>Dikarya</taxon>
        <taxon>Basidiomycota</taxon>
        <taxon>Agaricomycotina</taxon>
        <taxon>Agaricomycetes</taxon>
        <taxon>Agaricomycetidae</taxon>
        <taxon>Agaricales</taxon>
        <taxon>Agaricineae</taxon>
        <taxon>Agaricaceae</taxon>
        <taxon>Macrolepiota</taxon>
    </lineage>
</organism>
<dbReference type="Proteomes" id="UP000807342">
    <property type="component" value="Unassembled WGS sequence"/>
</dbReference>
<gene>
    <name evidence="1" type="ORF">P691DRAFT_688882</name>
</gene>